<reference evidence="3 4" key="1">
    <citation type="submission" date="2019-02" db="EMBL/GenBank/DDBJ databases">
        <title>Prokaryotic population dynamics and viral predation in marine succession experiment using metagenomics: the confinement effect.</title>
        <authorList>
            <person name="Haro-Moreno J.M."/>
            <person name="Rodriguez-Valera F."/>
            <person name="Lopez-Perez M."/>
        </authorList>
    </citation>
    <scope>NUCLEOTIDE SEQUENCE [LARGE SCALE GENOMIC DNA]</scope>
    <source>
        <strain evidence="3">MED-G166</strain>
    </source>
</reference>
<dbReference type="EMBL" id="SHBL01000006">
    <property type="protein sequence ID" value="RZO24513.1"/>
    <property type="molecule type" value="Genomic_DNA"/>
</dbReference>
<evidence type="ECO:0000313" key="4">
    <source>
        <dbReference type="Proteomes" id="UP000320146"/>
    </source>
</evidence>
<dbReference type="AlphaFoldDB" id="A0A520MTG5"/>
<dbReference type="Pfam" id="PF02616">
    <property type="entry name" value="SMC_ScpA"/>
    <property type="match status" value="1"/>
</dbReference>
<evidence type="ECO:0000256" key="1">
    <source>
        <dbReference type="ARBA" id="ARBA00044777"/>
    </source>
</evidence>
<keyword evidence="2" id="KW-0963">Cytoplasm</keyword>
<keyword evidence="2" id="KW-0159">Chromosome partition</keyword>
<proteinExistence type="inferred from homology"/>
<protein>
    <recommendedName>
        <fullName evidence="1 2">Segregation and condensation protein A</fullName>
    </recommendedName>
</protein>
<dbReference type="Gene3D" id="6.10.250.2410">
    <property type="match status" value="1"/>
</dbReference>
<comment type="function">
    <text evidence="2">Participates in chromosomal partition during cell division. May act via the formation of a condensin-like complex containing Smc and ScpB that pull DNA away from mid-cell into both cell halves.</text>
</comment>
<name>A0A520MTG5_9GAMM</name>
<keyword evidence="2" id="KW-0132">Cell division</keyword>
<dbReference type="InterPro" id="IPR003768">
    <property type="entry name" value="ScpA"/>
</dbReference>
<comment type="caution">
    <text evidence="3">The sequence shown here is derived from an EMBL/GenBank/DDBJ whole genome shotgun (WGS) entry which is preliminary data.</text>
</comment>
<dbReference type="PANTHER" id="PTHR33969">
    <property type="entry name" value="SEGREGATION AND CONDENSATION PROTEIN A"/>
    <property type="match status" value="1"/>
</dbReference>
<dbReference type="GO" id="GO:0005737">
    <property type="term" value="C:cytoplasm"/>
    <property type="evidence" value="ECO:0007669"/>
    <property type="project" value="UniProtKB-SubCell"/>
</dbReference>
<accession>A0A520MTG5</accession>
<keyword evidence="2" id="KW-0131">Cell cycle</keyword>
<sequence length="265" mass="30591">MEAVKEIALPKIKGNPVDQLPENLYVPPKALLLLLDVFSGPMDFLLYLIQRKNLDILEVNLVDITDQYIAYIEMMEDFEYELAGDYLAMAAYLAEIKSRILLPREEESEEQEGDPKAELLRRLQEYKRFKEVSFKLDEMPRIDRDIFPASGKLPEFELPKPKNNYDKNDLTFALRSMLDEMVRLTSHKVKLENITVESKMKLLLDSLKERDFISLPELILSGESKLAVSVILTAALELNRKGYVEIVQAEQFGEIYFKGAEEVVH</sequence>
<dbReference type="GO" id="GO:0007059">
    <property type="term" value="P:chromosome segregation"/>
    <property type="evidence" value="ECO:0007669"/>
    <property type="project" value="UniProtKB-UniRule"/>
</dbReference>
<evidence type="ECO:0000313" key="3">
    <source>
        <dbReference type="EMBL" id="RZO24513.1"/>
    </source>
</evidence>
<dbReference type="HAMAP" id="MF_01805">
    <property type="entry name" value="ScpA"/>
    <property type="match status" value="1"/>
</dbReference>
<comment type="subunit">
    <text evidence="2">Component of a cohesin-like complex composed of ScpA, ScpB and the Smc homodimer, in which ScpA and ScpB bind to the head domain of Smc. The presence of the three proteins is required for the association of the complex with DNA.</text>
</comment>
<evidence type="ECO:0000256" key="2">
    <source>
        <dbReference type="HAMAP-Rule" id="MF_01805"/>
    </source>
</evidence>
<gene>
    <name evidence="2" type="primary">scpA</name>
    <name evidence="3" type="ORF">EVA99_01340</name>
</gene>
<dbReference type="GO" id="GO:0006260">
    <property type="term" value="P:DNA replication"/>
    <property type="evidence" value="ECO:0007669"/>
    <property type="project" value="UniProtKB-UniRule"/>
</dbReference>
<comment type="similarity">
    <text evidence="2">Belongs to the ScpA family.</text>
</comment>
<organism evidence="3 4">
    <name type="scientific">SAR86 cluster bacterium</name>
    <dbReference type="NCBI Taxonomy" id="2030880"/>
    <lineage>
        <taxon>Bacteria</taxon>
        <taxon>Pseudomonadati</taxon>
        <taxon>Pseudomonadota</taxon>
        <taxon>Gammaproteobacteria</taxon>
        <taxon>SAR86 cluster</taxon>
    </lineage>
</organism>
<dbReference type="Proteomes" id="UP000320146">
    <property type="component" value="Unassembled WGS sequence"/>
</dbReference>
<dbReference type="PANTHER" id="PTHR33969:SF2">
    <property type="entry name" value="SEGREGATION AND CONDENSATION PROTEIN A"/>
    <property type="match status" value="1"/>
</dbReference>
<dbReference type="GO" id="GO:0051301">
    <property type="term" value="P:cell division"/>
    <property type="evidence" value="ECO:0007669"/>
    <property type="project" value="UniProtKB-KW"/>
</dbReference>
<comment type="subcellular location">
    <subcellularLocation>
        <location evidence="2">Cytoplasm</location>
    </subcellularLocation>
    <text evidence="2">Associated with two foci at the outer edges of the nucleoid region in young cells, and at four foci within both cell halves in older cells.</text>
</comment>